<gene>
    <name evidence="7" type="ORF">Mal4_30440</name>
</gene>
<dbReference type="GO" id="GO:0016765">
    <property type="term" value="F:transferase activity, transferring alkyl or aryl (other than methyl) groups"/>
    <property type="evidence" value="ECO:0007669"/>
    <property type="project" value="InterPro"/>
</dbReference>
<dbReference type="OrthoDB" id="2908954at2"/>
<evidence type="ECO:0000313" key="7">
    <source>
        <dbReference type="EMBL" id="QDU38714.1"/>
    </source>
</evidence>
<evidence type="ECO:0000256" key="4">
    <source>
        <dbReference type="ARBA" id="ARBA00022989"/>
    </source>
</evidence>
<comment type="subcellular location">
    <subcellularLocation>
        <location evidence="1">Membrane</location>
        <topology evidence="1">Multi-pass membrane protein</topology>
    </subcellularLocation>
</comment>
<name>A0A517Z8A9_9PLAN</name>
<organism evidence="7 8">
    <name type="scientific">Maioricimonas rarisocia</name>
    <dbReference type="NCBI Taxonomy" id="2528026"/>
    <lineage>
        <taxon>Bacteria</taxon>
        <taxon>Pseudomonadati</taxon>
        <taxon>Planctomycetota</taxon>
        <taxon>Planctomycetia</taxon>
        <taxon>Planctomycetales</taxon>
        <taxon>Planctomycetaceae</taxon>
        <taxon>Maioricimonas</taxon>
    </lineage>
</organism>
<keyword evidence="5 6" id="KW-0472">Membrane</keyword>
<protein>
    <submittedName>
        <fullName evidence="7">Prenyltransferase</fullName>
    </submittedName>
</protein>
<dbReference type="CDD" id="cd13964">
    <property type="entry name" value="PT_UbiA_1"/>
    <property type="match status" value="1"/>
</dbReference>
<feature type="transmembrane region" description="Helical" evidence="6">
    <location>
        <begin position="12"/>
        <end position="34"/>
    </location>
</feature>
<dbReference type="RefSeq" id="WP_145369969.1">
    <property type="nucleotide sequence ID" value="NZ_CP036275.1"/>
</dbReference>
<dbReference type="PANTHER" id="PTHR42723">
    <property type="entry name" value="CHLOROPHYLL SYNTHASE"/>
    <property type="match status" value="1"/>
</dbReference>
<feature type="transmembrane region" description="Helical" evidence="6">
    <location>
        <begin position="40"/>
        <end position="61"/>
    </location>
</feature>
<reference evidence="7 8" key="1">
    <citation type="submission" date="2019-02" db="EMBL/GenBank/DDBJ databases">
        <title>Deep-cultivation of Planctomycetes and their phenomic and genomic characterization uncovers novel biology.</title>
        <authorList>
            <person name="Wiegand S."/>
            <person name="Jogler M."/>
            <person name="Boedeker C."/>
            <person name="Pinto D."/>
            <person name="Vollmers J."/>
            <person name="Rivas-Marin E."/>
            <person name="Kohn T."/>
            <person name="Peeters S.H."/>
            <person name="Heuer A."/>
            <person name="Rast P."/>
            <person name="Oberbeckmann S."/>
            <person name="Bunk B."/>
            <person name="Jeske O."/>
            <person name="Meyerdierks A."/>
            <person name="Storesund J.E."/>
            <person name="Kallscheuer N."/>
            <person name="Luecker S."/>
            <person name="Lage O.M."/>
            <person name="Pohl T."/>
            <person name="Merkel B.J."/>
            <person name="Hornburger P."/>
            <person name="Mueller R.-W."/>
            <person name="Bruemmer F."/>
            <person name="Labrenz M."/>
            <person name="Spormann A.M."/>
            <person name="Op den Camp H."/>
            <person name="Overmann J."/>
            <person name="Amann R."/>
            <person name="Jetten M.S.M."/>
            <person name="Mascher T."/>
            <person name="Medema M.H."/>
            <person name="Devos D.P."/>
            <person name="Kaster A.-K."/>
            <person name="Ovreas L."/>
            <person name="Rohde M."/>
            <person name="Galperin M.Y."/>
            <person name="Jogler C."/>
        </authorList>
    </citation>
    <scope>NUCLEOTIDE SEQUENCE [LARGE SCALE GENOMIC DNA]</scope>
    <source>
        <strain evidence="7 8">Mal4</strain>
    </source>
</reference>
<accession>A0A517Z8A9</accession>
<keyword evidence="4 6" id="KW-1133">Transmembrane helix</keyword>
<dbReference type="GO" id="GO:0016020">
    <property type="term" value="C:membrane"/>
    <property type="evidence" value="ECO:0007669"/>
    <property type="project" value="UniProtKB-SubCell"/>
</dbReference>
<evidence type="ECO:0000256" key="2">
    <source>
        <dbReference type="ARBA" id="ARBA00022475"/>
    </source>
</evidence>
<evidence type="ECO:0000256" key="5">
    <source>
        <dbReference type="ARBA" id="ARBA00023136"/>
    </source>
</evidence>
<dbReference type="Pfam" id="PF01040">
    <property type="entry name" value="UbiA"/>
    <property type="match status" value="1"/>
</dbReference>
<dbReference type="InterPro" id="IPR000537">
    <property type="entry name" value="UbiA_prenyltransferase"/>
</dbReference>
<feature type="transmembrane region" description="Helical" evidence="6">
    <location>
        <begin position="205"/>
        <end position="228"/>
    </location>
</feature>
<keyword evidence="2" id="KW-1003">Cell membrane</keyword>
<dbReference type="AlphaFoldDB" id="A0A517Z8A9"/>
<feature type="transmembrane region" description="Helical" evidence="6">
    <location>
        <begin position="234"/>
        <end position="252"/>
    </location>
</feature>
<keyword evidence="7" id="KW-0808">Transferase</keyword>
<evidence type="ECO:0000256" key="1">
    <source>
        <dbReference type="ARBA" id="ARBA00004141"/>
    </source>
</evidence>
<proteinExistence type="predicted"/>
<feature type="transmembrane region" description="Helical" evidence="6">
    <location>
        <begin position="175"/>
        <end position="193"/>
    </location>
</feature>
<evidence type="ECO:0000256" key="6">
    <source>
        <dbReference type="SAM" id="Phobius"/>
    </source>
</evidence>
<feature type="transmembrane region" description="Helical" evidence="6">
    <location>
        <begin position="146"/>
        <end position="163"/>
    </location>
</feature>
<evidence type="ECO:0000256" key="3">
    <source>
        <dbReference type="ARBA" id="ARBA00022692"/>
    </source>
</evidence>
<dbReference type="Proteomes" id="UP000320496">
    <property type="component" value="Chromosome"/>
</dbReference>
<keyword evidence="3 6" id="KW-0812">Transmembrane</keyword>
<evidence type="ECO:0000313" key="8">
    <source>
        <dbReference type="Proteomes" id="UP000320496"/>
    </source>
</evidence>
<keyword evidence="8" id="KW-1185">Reference proteome</keyword>
<feature type="transmembrane region" description="Helical" evidence="6">
    <location>
        <begin position="117"/>
        <end position="134"/>
    </location>
</feature>
<dbReference type="InterPro" id="IPR044878">
    <property type="entry name" value="UbiA_sf"/>
</dbReference>
<dbReference type="KEGG" id="mri:Mal4_30440"/>
<sequence>MASFRTYLQLCRAPAVFTAMADIFLGFLLVHRTLAPLPEFIALLLASTGLYLAGMVFNDVFDREQDARERPTRPIPSGRVSLRAAVTLGSLLVVGGLACATLAGIRTDASPLTGTFSINPLLVALILTGTIFAYDSYGKRTPLGPVLMGACRFLNVILGASSADPRFVGIWGLPQLWVAAGLGIYIIGVTWFARTEATVSKRSHLIGSTIVADLGLLSLFAWLFNWGGGARPEIVALLLAVIILTINRRLFAAIFDPAPQKVQTAVRTMLMSLIMLDASLIYFKLGPEGVPFAIATALLLIPSILLGRWMSMT</sequence>
<dbReference type="EMBL" id="CP036275">
    <property type="protein sequence ID" value="QDU38714.1"/>
    <property type="molecule type" value="Genomic_DNA"/>
</dbReference>
<dbReference type="InterPro" id="IPR050475">
    <property type="entry name" value="Prenyltransferase_related"/>
</dbReference>
<dbReference type="PANTHER" id="PTHR42723:SF1">
    <property type="entry name" value="CHLOROPHYLL SYNTHASE, CHLOROPLASTIC"/>
    <property type="match status" value="1"/>
</dbReference>
<feature type="transmembrane region" description="Helical" evidence="6">
    <location>
        <begin position="82"/>
        <end position="105"/>
    </location>
</feature>
<dbReference type="Gene3D" id="1.10.357.140">
    <property type="entry name" value="UbiA prenyltransferase"/>
    <property type="match status" value="1"/>
</dbReference>
<feature type="transmembrane region" description="Helical" evidence="6">
    <location>
        <begin position="264"/>
        <end position="283"/>
    </location>
</feature>
<feature type="transmembrane region" description="Helical" evidence="6">
    <location>
        <begin position="289"/>
        <end position="307"/>
    </location>
</feature>